<dbReference type="STRING" id="35608.A0A2U1MUQ4"/>
<dbReference type="FunFam" id="2.60.40.1120:FF:000033">
    <property type="entry name" value="Rhamnogalacturonate lyase B"/>
    <property type="match status" value="1"/>
</dbReference>
<feature type="domain" description="Rhamnogalacturonan lyase" evidence="8">
    <location>
        <begin position="586"/>
        <end position="751"/>
    </location>
</feature>
<comment type="caution">
    <text evidence="9">The sequence shown here is derived from an EMBL/GenBank/DDBJ whole genome shotgun (WGS) entry which is preliminary data.</text>
</comment>
<dbReference type="InterPro" id="IPR029413">
    <property type="entry name" value="RG-lyase_II"/>
</dbReference>
<dbReference type="CDD" id="cd10320">
    <property type="entry name" value="RGL4_N"/>
    <property type="match status" value="1"/>
</dbReference>
<dbReference type="OrthoDB" id="2130367at2759"/>
<evidence type="ECO:0000256" key="1">
    <source>
        <dbReference type="ARBA" id="ARBA00001324"/>
    </source>
</evidence>
<keyword evidence="7 9" id="KW-0456">Lyase</keyword>
<dbReference type="Pfam" id="PF06045">
    <property type="entry name" value="Rhamnogal_lyase"/>
    <property type="match status" value="1"/>
</dbReference>
<dbReference type="SUPFAM" id="SSF49785">
    <property type="entry name" value="Galactose-binding domain-like"/>
    <property type="match status" value="1"/>
</dbReference>
<dbReference type="CDD" id="cd10317">
    <property type="entry name" value="RGL4_C"/>
    <property type="match status" value="1"/>
</dbReference>
<evidence type="ECO:0000256" key="5">
    <source>
        <dbReference type="ARBA" id="ARBA00022525"/>
    </source>
</evidence>
<dbReference type="GO" id="GO:0102210">
    <property type="term" value="F:rhamnogalacturonan endolyase activity"/>
    <property type="evidence" value="ECO:0007669"/>
    <property type="project" value="UniProtKB-EC"/>
</dbReference>
<evidence type="ECO:0000313" key="10">
    <source>
        <dbReference type="Proteomes" id="UP000245207"/>
    </source>
</evidence>
<dbReference type="SUPFAM" id="SSF49452">
    <property type="entry name" value="Starch-binding domain-like"/>
    <property type="match status" value="1"/>
</dbReference>
<dbReference type="Proteomes" id="UP000245207">
    <property type="component" value="Unassembled WGS sequence"/>
</dbReference>
<keyword evidence="6" id="KW-0732">Signal</keyword>
<dbReference type="InterPro" id="IPR010325">
    <property type="entry name" value="Rhamnogal_lyase"/>
</dbReference>
<dbReference type="EMBL" id="PKPP01004320">
    <property type="protein sequence ID" value="PWA64946.1"/>
    <property type="molecule type" value="Genomic_DNA"/>
</dbReference>
<accession>A0A2U1MUQ4</accession>
<dbReference type="Gene3D" id="2.60.40.1120">
    <property type="entry name" value="Carboxypeptidase-like, regulatory domain"/>
    <property type="match status" value="1"/>
</dbReference>
<dbReference type="EC" id="4.2.2.23" evidence="4"/>
<protein>
    <recommendedName>
        <fullName evidence="4">rhamnogalacturonan endolyase</fullName>
        <ecNumber evidence="4">4.2.2.23</ecNumber>
    </recommendedName>
</protein>
<name>A0A2U1MUQ4_ARTAN</name>
<dbReference type="Gene3D" id="2.60.120.260">
    <property type="entry name" value="Galactose-binding domain-like"/>
    <property type="match status" value="1"/>
</dbReference>
<dbReference type="GO" id="GO:0005975">
    <property type="term" value="P:carbohydrate metabolic process"/>
    <property type="evidence" value="ECO:0007669"/>
    <property type="project" value="InterPro"/>
</dbReference>
<reference evidence="9 10" key="1">
    <citation type="journal article" date="2018" name="Mol. Plant">
        <title>The genome of Artemisia annua provides insight into the evolution of Asteraceae family and artemisinin biosynthesis.</title>
        <authorList>
            <person name="Shen Q."/>
            <person name="Zhang L."/>
            <person name="Liao Z."/>
            <person name="Wang S."/>
            <person name="Yan T."/>
            <person name="Shi P."/>
            <person name="Liu M."/>
            <person name="Fu X."/>
            <person name="Pan Q."/>
            <person name="Wang Y."/>
            <person name="Lv Z."/>
            <person name="Lu X."/>
            <person name="Zhang F."/>
            <person name="Jiang W."/>
            <person name="Ma Y."/>
            <person name="Chen M."/>
            <person name="Hao X."/>
            <person name="Li L."/>
            <person name="Tang Y."/>
            <person name="Lv G."/>
            <person name="Zhou Y."/>
            <person name="Sun X."/>
            <person name="Brodelius P.E."/>
            <person name="Rose J.K.C."/>
            <person name="Tang K."/>
        </authorList>
    </citation>
    <scope>NUCLEOTIDE SEQUENCE [LARGE SCALE GENOMIC DNA]</scope>
    <source>
        <strain evidence="10">cv. Huhao1</strain>
        <tissue evidence="9">Leaf</tissue>
    </source>
</reference>
<evidence type="ECO:0000256" key="4">
    <source>
        <dbReference type="ARBA" id="ARBA00012437"/>
    </source>
</evidence>
<evidence type="ECO:0000256" key="6">
    <source>
        <dbReference type="ARBA" id="ARBA00022729"/>
    </source>
</evidence>
<dbReference type="InterPro" id="IPR051850">
    <property type="entry name" value="Polysacch_Lyase_4"/>
</dbReference>
<gene>
    <name evidence="9" type="ORF">CTI12_AA339950</name>
</gene>
<evidence type="ECO:0000313" key="9">
    <source>
        <dbReference type="EMBL" id="PWA64946.1"/>
    </source>
</evidence>
<dbReference type="GO" id="GO:0030246">
    <property type="term" value="F:carbohydrate binding"/>
    <property type="evidence" value="ECO:0007669"/>
    <property type="project" value="InterPro"/>
</dbReference>
<proteinExistence type="inferred from homology"/>
<keyword evidence="5" id="KW-0964">Secreted</keyword>
<dbReference type="InterPro" id="IPR029411">
    <property type="entry name" value="RG-lyase_III"/>
</dbReference>
<organism evidence="9 10">
    <name type="scientific">Artemisia annua</name>
    <name type="common">Sweet wormwood</name>
    <dbReference type="NCBI Taxonomy" id="35608"/>
    <lineage>
        <taxon>Eukaryota</taxon>
        <taxon>Viridiplantae</taxon>
        <taxon>Streptophyta</taxon>
        <taxon>Embryophyta</taxon>
        <taxon>Tracheophyta</taxon>
        <taxon>Spermatophyta</taxon>
        <taxon>Magnoliopsida</taxon>
        <taxon>eudicotyledons</taxon>
        <taxon>Gunneridae</taxon>
        <taxon>Pentapetalae</taxon>
        <taxon>asterids</taxon>
        <taxon>campanulids</taxon>
        <taxon>Asterales</taxon>
        <taxon>Asteraceae</taxon>
        <taxon>Asteroideae</taxon>
        <taxon>Anthemideae</taxon>
        <taxon>Artemisiinae</taxon>
        <taxon>Artemisia</taxon>
    </lineage>
</organism>
<dbReference type="CDD" id="cd10316">
    <property type="entry name" value="RGL4_M"/>
    <property type="match status" value="1"/>
</dbReference>
<dbReference type="GO" id="GO:0005576">
    <property type="term" value="C:extracellular region"/>
    <property type="evidence" value="ECO:0007669"/>
    <property type="project" value="UniProtKB-SubCell"/>
</dbReference>
<comment type="similarity">
    <text evidence="3">Belongs to the polysaccharide lyase 4 family.</text>
</comment>
<dbReference type="InterPro" id="IPR011013">
    <property type="entry name" value="Gal_mutarotase_sf_dom"/>
</dbReference>
<dbReference type="AlphaFoldDB" id="A0A2U1MUQ4"/>
<keyword evidence="10" id="KW-1185">Reference proteome</keyword>
<evidence type="ECO:0000259" key="8">
    <source>
        <dbReference type="Pfam" id="PF14683"/>
    </source>
</evidence>
<evidence type="ECO:0000256" key="2">
    <source>
        <dbReference type="ARBA" id="ARBA00004613"/>
    </source>
</evidence>
<evidence type="ECO:0000256" key="7">
    <source>
        <dbReference type="ARBA" id="ARBA00023239"/>
    </source>
</evidence>
<dbReference type="SUPFAM" id="SSF74650">
    <property type="entry name" value="Galactose mutarotase-like"/>
    <property type="match status" value="1"/>
</dbReference>
<dbReference type="InterPro" id="IPR014718">
    <property type="entry name" value="GH-type_carb-bd"/>
</dbReference>
<dbReference type="InterPro" id="IPR008979">
    <property type="entry name" value="Galactose-bd-like_sf"/>
</dbReference>
<dbReference type="Pfam" id="PF14683">
    <property type="entry name" value="CBM-like"/>
    <property type="match status" value="1"/>
</dbReference>
<sequence>MKISNYYDNLVMVAHRTMCTYIYIHTYTLCITRVRSSKVNMTGMRVNLHFQKNHVVMSNGLVQITLSNPAGHLVGIRYKGIDNLLEVNNDEHNRGYWDVVWSNSSINGKTSKMDRLTATSCKVIIETEHQVELSFLKTWNSSLKGKDVPLRVDKRYVLLRGSSGFYTYATFEHLKKWPSFNLDESRVAFKLRKDKFKGIYMICKDINFGLSRFHYMAISDDRQRHMPSPDDRRPERGEILDYSEAVLLVNPIEPRFEGEVDDKYQYTCELKDLRVHGWISMDPSVGFWQITPSNEFRAGGPIKSELTSHVGPTTLAMFSSTHNSGLVIKFGEKEHWKKVFGPIFIYLNTVSGKEDPRTLWNDAKKQVDDKYQYTCELKDLRVHGWISMDPSVGFWQITPSNEFRAGGPIKSELTSHVGPTTLAMFSSTHNSGLVIKFGEKEHWKKVFGPIFIYLNTVSGKEDPRTLWNDAKKQMFDEVRHWPYNFPASKDFQHAHQRGAISGRLLVQDRFINSGGRISAKGAYIGLAPPGHLGSWQTEFKKYQFWTEANEEGYFTIRNIINGEYNLYGWVPGFIGDYKFSKQITITPDRSAAEFYIPDPNPKYDNNFLHNGPNRFRQYGLWDKYTELYPDKDLVYTVGESDYTKDFFFAHVPSLKDSNKGETYILRLALASSHLARLQVRVNDPNGDPLFSTPLIGRDNTIARHEIHGLYWLFNIKIPGSYLHSRGENSIYLTQAYNVNGFLGVMYDYIRLEVAQTSVFNISLDVNPEVYVSADDFIYHPKKGCAS</sequence>
<comment type="catalytic activity">
    <reaction evidence="1">
        <text>Endotype eliminative cleavage of L-alpha-rhamnopyranosyl-(1-&gt;4)-alpha-D-galactopyranosyluronic acid bonds of rhamnogalacturonan I domains in ramified hairy regions of pectin leaving L-rhamnopyranose at the reducing end and 4-deoxy-4,5-unsaturated D-galactopyranosyluronic acid at the non-reducing end.</text>
        <dbReference type="EC" id="4.2.2.23"/>
    </reaction>
</comment>
<comment type="subcellular location">
    <subcellularLocation>
        <location evidence="2">Secreted</location>
    </subcellularLocation>
</comment>
<dbReference type="PANTHER" id="PTHR32018">
    <property type="entry name" value="RHAMNOGALACTURONATE LYASE FAMILY PROTEIN"/>
    <property type="match status" value="1"/>
</dbReference>
<dbReference type="PANTHER" id="PTHR32018:SF41">
    <property type="entry name" value="RHAMNOGALACTURONAN ENDOLYASE"/>
    <property type="match status" value="1"/>
</dbReference>
<evidence type="ECO:0000256" key="3">
    <source>
        <dbReference type="ARBA" id="ARBA00010418"/>
    </source>
</evidence>
<dbReference type="Gene3D" id="2.70.98.10">
    <property type="match status" value="1"/>
</dbReference>
<dbReference type="InterPro" id="IPR013784">
    <property type="entry name" value="Carb-bd-like_fold"/>
</dbReference>